<name>A0A1L2CU67_9CAUD</name>
<evidence type="ECO:0000313" key="2">
    <source>
        <dbReference type="Proteomes" id="UP000223891"/>
    </source>
</evidence>
<keyword evidence="2" id="KW-1185">Reference proteome</keyword>
<proteinExistence type="predicted"/>
<dbReference type="Proteomes" id="UP000223891">
    <property type="component" value="Segment"/>
</dbReference>
<evidence type="ECO:0000313" key="1">
    <source>
        <dbReference type="EMBL" id="AMM43566.1"/>
    </source>
</evidence>
<protein>
    <submittedName>
        <fullName evidence="1">Uncharacterized protein</fullName>
    </submittedName>
</protein>
<accession>A0A1L2CU67</accession>
<organism evidence="1 2">
    <name type="scientific">Pectobacterium phage vB_PcaM_CBB</name>
    <dbReference type="NCBI Taxonomy" id="2772511"/>
    <lineage>
        <taxon>Viruses</taxon>
        <taxon>Duplodnaviria</taxon>
        <taxon>Heunggongvirae</taxon>
        <taxon>Uroviricota</taxon>
        <taxon>Caudoviricetes</taxon>
        <taxon>Mimasvirus</taxon>
        <taxon>Mimasvirus CBB</taxon>
    </lineage>
</organism>
<sequence length="55" mass="6651">MRIAQKVQQPFFKNDNMRLGKIWSDREIKYESRKFWSTLQTFSEISKVHQSKDAS</sequence>
<gene>
    <name evidence="1" type="ORF">CBB_1</name>
</gene>
<reference evidence="2" key="1">
    <citation type="submission" date="2016-01" db="EMBL/GenBank/DDBJ databases">
        <title>Isolation and Characterization of Enterobacteria phage CBB.</title>
        <authorList>
            <person name="Buttimer C.T.H."/>
            <person name="Hendrix H."/>
            <person name="Alexandre H."/>
            <person name="O'Mahony J."/>
            <person name="Lavigne R."/>
            <person name="Coffey A."/>
        </authorList>
    </citation>
    <scope>NUCLEOTIDE SEQUENCE [LARGE SCALE GENOMIC DNA]</scope>
</reference>
<dbReference type="EMBL" id="KU574722">
    <property type="protein sequence ID" value="AMM43566.1"/>
    <property type="molecule type" value="Genomic_DNA"/>
</dbReference>